<proteinExistence type="predicted"/>
<dbReference type="PROSITE" id="PS51094">
    <property type="entry name" value="PTS_EIIA_TYPE_2"/>
    <property type="match status" value="1"/>
</dbReference>
<reference evidence="7 8" key="1">
    <citation type="submission" date="2021-03" db="EMBL/GenBank/DDBJ databases">
        <title>Enterococcal diversity collection.</title>
        <authorList>
            <person name="Gilmore M.S."/>
            <person name="Schwartzman J."/>
            <person name="Van Tyne D."/>
            <person name="Martin M."/>
            <person name="Earl A.M."/>
            <person name="Manson A.L."/>
            <person name="Straub T."/>
            <person name="Salamzade R."/>
            <person name="Saavedra J."/>
            <person name="Lebreton F."/>
            <person name="Prichula J."/>
            <person name="Schaufler K."/>
            <person name="Gaca A."/>
            <person name="Sgardioli B."/>
            <person name="Wagenaar J."/>
            <person name="Strong T."/>
        </authorList>
    </citation>
    <scope>NUCLEOTIDE SEQUENCE [LARGE SCALE GENOMIC DNA]</scope>
    <source>
        <strain evidence="7 8">DIV0080</strain>
    </source>
</reference>
<gene>
    <name evidence="7" type="ORF">DOK76_06460</name>
</gene>
<dbReference type="NCBIfam" id="TIGR00848">
    <property type="entry name" value="fruA"/>
    <property type="match status" value="1"/>
</dbReference>
<keyword evidence="4" id="KW-0808">Transferase</keyword>
<protein>
    <submittedName>
        <fullName evidence="7">PTS sugar transporter subunit IIA</fullName>
    </submittedName>
</protein>
<organism evidence="7 8">
    <name type="scientific">Candidatus Vagococcus giribetii</name>
    <dbReference type="NCBI Taxonomy" id="2230876"/>
    <lineage>
        <taxon>Bacteria</taxon>
        <taxon>Bacillati</taxon>
        <taxon>Bacillota</taxon>
        <taxon>Bacilli</taxon>
        <taxon>Lactobacillales</taxon>
        <taxon>Enterococcaceae</taxon>
        <taxon>Vagococcus</taxon>
    </lineage>
</organism>
<evidence type="ECO:0000256" key="4">
    <source>
        <dbReference type="ARBA" id="ARBA00022679"/>
    </source>
</evidence>
<dbReference type="PANTHER" id="PTHR47738:SF2">
    <property type="entry name" value="PTS SYSTEM FRUCTOSE-LIKE EIIA COMPONENT"/>
    <property type="match status" value="1"/>
</dbReference>
<dbReference type="InterPro" id="IPR051541">
    <property type="entry name" value="PTS_SugarTrans_NitroReg"/>
</dbReference>
<dbReference type="Proteomes" id="UP000664857">
    <property type="component" value="Unassembled WGS sequence"/>
</dbReference>
<dbReference type="SUPFAM" id="SSF55804">
    <property type="entry name" value="Phoshotransferase/anion transport protein"/>
    <property type="match status" value="1"/>
</dbReference>
<dbReference type="InterPro" id="IPR016152">
    <property type="entry name" value="PTrfase/Anion_transptr"/>
</dbReference>
<evidence type="ECO:0000313" key="7">
    <source>
        <dbReference type="EMBL" id="MBO0476707.1"/>
    </source>
</evidence>
<evidence type="ECO:0000256" key="2">
    <source>
        <dbReference type="ARBA" id="ARBA00022553"/>
    </source>
</evidence>
<evidence type="ECO:0000256" key="3">
    <source>
        <dbReference type="ARBA" id="ARBA00022597"/>
    </source>
</evidence>
<keyword evidence="1" id="KW-0813">Transport</keyword>
<evidence type="ECO:0000259" key="6">
    <source>
        <dbReference type="PROSITE" id="PS51094"/>
    </source>
</evidence>
<feature type="domain" description="PTS EIIA type-2" evidence="6">
    <location>
        <begin position="4"/>
        <end position="148"/>
    </location>
</feature>
<dbReference type="PANTHER" id="PTHR47738">
    <property type="entry name" value="PTS SYSTEM FRUCTOSE-LIKE EIIA COMPONENT-RELATED"/>
    <property type="match status" value="1"/>
</dbReference>
<dbReference type="InterPro" id="IPR002178">
    <property type="entry name" value="PTS_EIIA_type-2_dom"/>
</dbReference>
<evidence type="ECO:0000256" key="5">
    <source>
        <dbReference type="ARBA" id="ARBA00022683"/>
    </source>
</evidence>
<dbReference type="CDD" id="cd00211">
    <property type="entry name" value="PTS_IIA_fru"/>
    <property type="match status" value="1"/>
</dbReference>
<keyword evidence="2" id="KW-0597">Phosphoprotein</keyword>
<accession>A0ABS3HSJ0</accession>
<evidence type="ECO:0000313" key="8">
    <source>
        <dbReference type="Proteomes" id="UP000664857"/>
    </source>
</evidence>
<name>A0ABS3HSJ0_9ENTE</name>
<comment type="caution">
    <text evidence="7">The sequence shown here is derived from an EMBL/GenBank/DDBJ whole genome shotgun (WGS) entry which is preliminary data.</text>
</comment>
<sequence length="150" mass="16974">MNQEIFNKTHILFDTESTTQEEAFKAIAIYAYEKGFVNDAETFFLGLKEREKEATTGFKDGIAIPHSKNKSVIKPGMFLVKFEHQIPWNALDGKDVNVAFALTIPEEGATEHLKLLSLIARKLIDNSFREGILNENDPDKLAEIIDQISF</sequence>
<evidence type="ECO:0000256" key="1">
    <source>
        <dbReference type="ARBA" id="ARBA00022448"/>
    </source>
</evidence>
<dbReference type="Pfam" id="PF00359">
    <property type="entry name" value="PTS_EIIA_2"/>
    <property type="match status" value="1"/>
</dbReference>
<keyword evidence="5" id="KW-0598">Phosphotransferase system</keyword>
<dbReference type="RefSeq" id="WP_206965959.1">
    <property type="nucleotide sequence ID" value="NZ_JAFLVX010000016.1"/>
</dbReference>
<keyword evidence="3 7" id="KW-0762">Sugar transport</keyword>
<keyword evidence="8" id="KW-1185">Reference proteome</keyword>
<dbReference type="InterPro" id="IPR004715">
    <property type="entry name" value="PTS_IIA_fruc"/>
</dbReference>
<dbReference type="Gene3D" id="3.40.930.10">
    <property type="entry name" value="Mannitol-specific EII, Chain A"/>
    <property type="match status" value="1"/>
</dbReference>
<dbReference type="EMBL" id="JAFLVX010000016">
    <property type="protein sequence ID" value="MBO0476707.1"/>
    <property type="molecule type" value="Genomic_DNA"/>
</dbReference>